<dbReference type="AlphaFoldDB" id="A0AAX0QB07"/>
<evidence type="ECO:0000313" key="1">
    <source>
        <dbReference type="EMBL" id="PAV10336.1"/>
    </source>
</evidence>
<dbReference type="Pfam" id="PF11185">
    <property type="entry name" value="DUF2971"/>
    <property type="match status" value="1"/>
</dbReference>
<gene>
    <name evidence="1" type="ORF">ASJ83_07770</name>
</gene>
<accession>A0AAX0QB07</accession>
<name>A0AAX0QB07_9EURY</name>
<dbReference type="EMBL" id="LMVO01000001">
    <property type="protein sequence ID" value="PAV10336.1"/>
    <property type="molecule type" value="Genomic_DNA"/>
</dbReference>
<evidence type="ECO:0008006" key="3">
    <source>
        <dbReference type="Google" id="ProtNLM"/>
    </source>
</evidence>
<dbReference type="InterPro" id="IPR021352">
    <property type="entry name" value="DUF2971"/>
</dbReference>
<reference evidence="1 2" key="1">
    <citation type="journal article" date="2017" name="BMC Genomics">
        <title>Genomic analysis of methanogenic archaea reveals a shift towards energy conservation.</title>
        <authorList>
            <person name="Gilmore S.P."/>
            <person name="Henske J.K."/>
            <person name="Sexton J.A."/>
            <person name="Solomon K.V."/>
            <person name="Seppala S."/>
            <person name="Yoo J.I."/>
            <person name="Huyett L.M."/>
            <person name="Pressman A."/>
            <person name="Cogan J.Z."/>
            <person name="Kivenson V."/>
            <person name="Peng X."/>
            <person name="Tan Y."/>
            <person name="Valentine D.L."/>
            <person name="O'Malley M.A."/>
        </authorList>
    </citation>
    <scope>NUCLEOTIDE SEQUENCE [LARGE SCALE GENOMIC DNA]</scope>
    <source>
        <strain evidence="1 2">XII</strain>
    </source>
</reference>
<evidence type="ECO:0000313" key="2">
    <source>
        <dbReference type="Proteomes" id="UP000243820"/>
    </source>
</evidence>
<dbReference type="RefSeq" id="WP_095641724.1">
    <property type="nucleotide sequence ID" value="NZ_LMVO01000001.1"/>
</dbReference>
<comment type="caution">
    <text evidence="1">The sequence shown here is derived from an EMBL/GenBank/DDBJ whole genome shotgun (WGS) entry which is preliminary data.</text>
</comment>
<proteinExistence type="predicted"/>
<protein>
    <recommendedName>
        <fullName evidence="3">DUF2971 domain-containing protein</fullName>
    </recommendedName>
</protein>
<keyword evidence="2" id="KW-1185">Reference proteome</keyword>
<sequence>MTEKKLLEERAKWVKLFFRLNFESENNLQRQKDGENRRMARLSNKLGFLYKYRPPSGIQKLIESLKEGTDPTIKLSQPNEFHEFNDHFDTYIAPVYRNLPVLRKDMATRLAALSYQSGYLSIADCEECRQKCLATLSIIDFEEWLTALAKINIEYQPGVTETVSQIVKFDMQKFSAKHTEYWKCQIKQLGISCFCEKNDINYMWEKYSENHTGFCLAYDVSVFDNIPHTPTRKICGMMPVRYMAETPDLIELETKFSSSHFDKSQTLTPYEDRSLVWKTVLTKTPCWEREMEWRLVSLFTQLQDDNVPKDEDRYVHLHPSCIYLGKDFDEVKEQEIRNLAGSNILVKRMRLSQNGSKLIAGD</sequence>
<organism evidence="1 2">
    <name type="scientific">Methanocorpusculum parvum</name>
    <dbReference type="NCBI Taxonomy" id="2193"/>
    <lineage>
        <taxon>Archaea</taxon>
        <taxon>Methanobacteriati</taxon>
        <taxon>Methanobacteriota</taxon>
        <taxon>Stenosarchaea group</taxon>
        <taxon>Methanomicrobia</taxon>
        <taxon>Methanomicrobiales</taxon>
        <taxon>Methanocorpusculaceae</taxon>
        <taxon>Methanocorpusculum</taxon>
    </lineage>
</organism>
<dbReference type="Proteomes" id="UP000243820">
    <property type="component" value="Unassembled WGS sequence"/>
</dbReference>